<keyword evidence="4 5" id="KW-0472">Membrane</keyword>
<dbReference type="GO" id="GO:0016020">
    <property type="term" value="C:membrane"/>
    <property type="evidence" value="ECO:0007669"/>
    <property type="project" value="UniProtKB-SubCell"/>
</dbReference>
<dbReference type="Proteomes" id="UP000024635">
    <property type="component" value="Unassembled WGS sequence"/>
</dbReference>
<feature type="transmembrane region" description="Helical" evidence="5">
    <location>
        <begin position="6"/>
        <end position="29"/>
    </location>
</feature>
<feature type="transmembrane region" description="Helical" evidence="5">
    <location>
        <begin position="135"/>
        <end position="154"/>
    </location>
</feature>
<feature type="transmembrane region" description="Helical" evidence="5">
    <location>
        <begin position="49"/>
        <end position="72"/>
    </location>
</feature>
<keyword evidence="2 5" id="KW-0812">Transmembrane</keyword>
<keyword evidence="3 5" id="KW-1133">Transmembrane helix</keyword>
<dbReference type="EMBL" id="JARK01000027">
    <property type="protein sequence ID" value="EYC45466.1"/>
    <property type="molecule type" value="Genomic_DNA"/>
</dbReference>
<comment type="subcellular location">
    <subcellularLocation>
        <location evidence="1">Membrane</location>
        <topology evidence="1">Multi-pass membrane protein</topology>
    </subcellularLocation>
</comment>
<evidence type="ECO:0000256" key="5">
    <source>
        <dbReference type="SAM" id="Phobius"/>
    </source>
</evidence>
<sequence>MESVATSAKLITMLCIHFICSAISIPVLVFTAVKVKKFALLHKNTRSILLVYIFSLAVHSLSRVILYANTLIRFLLPRQSGCDALPSLIGCFFMRLPLNCSMFMVASSTFMIAVERSLSTAKLSNYEENRRIGPILVILQIAFVGCLVYVLYFNTVFSERVIYYCLATTVGSPWFTYVPFSILILLQISAVVILYALKNINKKIATSLREHPDLRARYNVDENLRTITIVFPFCAATCLFTSCFFSLLICVIALNASMDYPTLFTLIDGSLLLPEFALILPLIIDRMTKIVAEKKQVAFQRHITTTVDCVGSSYFSTLSYAWNDPKDENRTSLKHPAGSKVSTSRKS</sequence>
<dbReference type="InterPro" id="IPR019408">
    <property type="entry name" value="7TM_GPCR_serpentine_rcpt_Srab"/>
</dbReference>
<feature type="transmembrane region" description="Helical" evidence="5">
    <location>
        <begin position="174"/>
        <end position="197"/>
    </location>
</feature>
<dbReference type="Pfam" id="PF10292">
    <property type="entry name" value="7TM_GPCR_Srab"/>
    <property type="match status" value="1"/>
</dbReference>
<evidence type="ECO:0008006" key="8">
    <source>
        <dbReference type="Google" id="ProtNLM"/>
    </source>
</evidence>
<feature type="transmembrane region" description="Helical" evidence="5">
    <location>
        <begin position="92"/>
        <end position="114"/>
    </location>
</feature>
<dbReference type="InterPro" id="IPR053286">
    <property type="entry name" value="Nematode_rcpt-like_srab"/>
</dbReference>
<evidence type="ECO:0000256" key="3">
    <source>
        <dbReference type="ARBA" id="ARBA00022989"/>
    </source>
</evidence>
<evidence type="ECO:0000256" key="2">
    <source>
        <dbReference type="ARBA" id="ARBA00022692"/>
    </source>
</evidence>
<evidence type="ECO:0000256" key="4">
    <source>
        <dbReference type="ARBA" id="ARBA00023136"/>
    </source>
</evidence>
<name>A0A016X0T8_9BILA</name>
<dbReference type="OrthoDB" id="5874270at2759"/>
<keyword evidence="7" id="KW-1185">Reference proteome</keyword>
<dbReference type="STRING" id="53326.A0A016X0T8"/>
<proteinExistence type="predicted"/>
<feature type="transmembrane region" description="Helical" evidence="5">
    <location>
        <begin position="260"/>
        <end position="284"/>
    </location>
</feature>
<reference evidence="7" key="1">
    <citation type="journal article" date="2015" name="Nat. Genet.">
        <title>The genome and transcriptome of the zoonotic hookworm Ancylostoma ceylanicum identify infection-specific gene families.</title>
        <authorList>
            <person name="Schwarz E.M."/>
            <person name="Hu Y."/>
            <person name="Antoshechkin I."/>
            <person name="Miller M.M."/>
            <person name="Sternberg P.W."/>
            <person name="Aroian R.V."/>
        </authorList>
    </citation>
    <scope>NUCLEOTIDE SEQUENCE</scope>
    <source>
        <strain evidence="7">HY135</strain>
    </source>
</reference>
<dbReference type="PANTHER" id="PTHR46561">
    <property type="entry name" value="SERPENTINE RECEPTOR, CLASS AB (CLASS A-LIKE)-RELATED"/>
    <property type="match status" value="1"/>
</dbReference>
<evidence type="ECO:0000313" key="7">
    <source>
        <dbReference type="Proteomes" id="UP000024635"/>
    </source>
</evidence>
<gene>
    <name evidence="6" type="primary">Acey_s0427.g1275</name>
    <name evidence="6" type="ORF">Y032_0427g1275</name>
</gene>
<dbReference type="PANTHER" id="PTHR46561:SF11">
    <property type="entry name" value="SERPENTINE RECEPTOR CLASS ALPHA_BETA-14"/>
    <property type="match status" value="1"/>
</dbReference>
<evidence type="ECO:0000256" key="1">
    <source>
        <dbReference type="ARBA" id="ARBA00004141"/>
    </source>
</evidence>
<accession>A0A016X0T8</accession>
<comment type="caution">
    <text evidence="6">The sequence shown here is derived from an EMBL/GenBank/DDBJ whole genome shotgun (WGS) entry which is preliminary data.</text>
</comment>
<protein>
    <recommendedName>
        <fullName evidence="8">G-protein coupled receptors family 1 profile domain-containing protein</fullName>
    </recommendedName>
</protein>
<dbReference type="AlphaFoldDB" id="A0A016X0T8"/>
<organism evidence="6 7">
    <name type="scientific">Ancylostoma ceylanicum</name>
    <dbReference type="NCBI Taxonomy" id="53326"/>
    <lineage>
        <taxon>Eukaryota</taxon>
        <taxon>Metazoa</taxon>
        <taxon>Ecdysozoa</taxon>
        <taxon>Nematoda</taxon>
        <taxon>Chromadorea</taxon>
        <taxon>Rhabditida</taxon>
        <taxon>Rhabditina</taxon>
        <taxon>Rhabditomorpha</taxon>
        <taxon>Strongyloidea</taxon>
        <taxon>Ancylostomatidae</taxon>
        <taxon>Ancylostomatinae</taxon>
        <taxon>Ancylostoma</taxon>
    </lineage>
</organism>
<evidence type="ECO:0000313" key="6">
    <source>
        <dbReference type="EMBL" id="EYC45466.1"/>
    </source>
</evidence>
<feature type="transmembrane region" description="Helical" evidence="5">
    <location>
        <begin position="227"/>
        <end position="254"/>
    </location>
</feature>